<keyword evidence="3 6" id="KW-0812">Transmembrane</keyword>
<feature type="transmembrane region" description="Helical" evidence="6">
    <location>
        <begin position="209"/>
        <end position="229"/>
    </location>
</feature>
<evidence type="ECO:0000256" key="5">
    <source>
        <dbReference type="ARBA" id="ARBA00023136"/>
    </source>
</evidence>
<evidence type="ECO:0000256" key="2">
    <source>
        <dbReference type="ARBA" id="ARBA00008816"/>
    </source>
</evidence>
<dbReference type="GO" id="GO:0046839">
    <property type="term" value="P:phospholipid dephosphorylation"/>
    <property type="evidence" value="ECO:0007669"/>
    <property type="project" value="TreeGrafter"/>
</dbReference>
<feature type="transmembrane region" description="Helical" evidence="6">
    <location>
        <begin position="21"/>
        <end position="41"/>
    </location>
</feature>
<proteinExistence type="inferred from homology"/>
<organism evidence="8 9">
    <name type="scientific">[Candida] railenensis</name>
    <dbReference type="NCBI Taxonomy" id="45579"/>
    <lineage>
        <taxon>Eukaryota</taxon>
        <taxon>Fungi</taxon>
        <taxon>Dikarya</taxon>
        <taxon>Ascomycota</taxon>
        <taxon>Saccharomycotina</taxon>
        <taxon>Pichiomycetes</taxon>
        <taxon>Debaryomycetaceae</taxon>
        <taxon>Kurtzmaniella</taxon>
    </lineage>
</organism>
<dbReference type="InterPro" id="IPR000326">
    <property type="entry name" value="PAP2/HPO"/>
</dbReference>
<comment type="subcellular location">
    <subcellularLocation>
        <location evidence="1">Membrane</location>
        <topology evidence="1">Multi-pass membrane protein</topology>
    </subcellularLocation>
</comment>
<evidence type="ECO:0000256" key="3">
    <source>
        <dbReference type="ARBA" id="ARBA00022692"/>
    </source>
</evidence>
<dbReference type="Proteomes" id="UP000837801">
    <property type="component" value="Unassembled WGS sequence"/>
</dbReference>
<comment type="similarity">
    <text evidence="2">Belongs to the PA-phosphatase related phosphoesterase family.</text>
</comment>
<dbReference type="GO" id="GO:0008195">
    <property type="term" value="F:phosphatidate phosphatase activity"/>
    <property type="evidence" value="ECO:0007669"/>
    <property type="project" value="TreeGrafter"/>
</dbReference>
<keyword evidence="4 6" id="KW-1133">Transmembrane helix</keyword>
<evidence type="ECO:0000256" key="4">
    <source>
        <dbReference type="ARBA" id="ARBA00022989"/>
    </source>
</evidence>
<protein>
    <submittedName>
        <fullName evidence="8">Diacylglycerol pyrophosphate phosphatase 1</fullName>
    </submittedName>
</protein>
<dbReference type="GO" id="GO:0016020">
    <property type="term" value="C:membrane"/>
    <property type="evidence" value="ECO:0007669"/>
    <property type="project" value="UniProtKB-SubCell"/>
</dbReference>
<dbReference type="CDD" id="cd03390">
    <property type="entry name" value="PAP2_containing_1_like"/>
    <property type="match status" value="1"/>
</dbReference>
<dbReference type="PANTHER" id="PTHR10165:SF192">
    <property type="entry name" value="PHOSPHATIDIC ACID PHOSPHATASE TYPE 2_HALOPEROXIDASE DOMAIN-CONTAINING PROTEIN"/>
    <property type="match status" value="1"/>
</dbReference>
<dbReference type="SMART" id="SM00014">
    <property type="entry name" value="acidPPc"/>
    <property type="match status" value="1"/>
</dbReference>
<keyword evidence="9" id="KW-1185">Reference proteome</keyword>
<reference evidence="8" key="1">
    <citation type="submission" date="2022-03" db="EMBL/GenBank/DDBJ databases">
        <authorList>
            <person name="Legras J.-L."/>
            <person name="Devillers H."/>
            <person name="Grondin C."/>
        </authorList>
    </citation>
    <scope>NUCLEOTIDE SEQUENCE</scope>
    <source>
        <strain evidence="8">CLIB 1423</strain>
    </source>
</reference>
<dbReference type="InterPro" id="IPR043216">
    <property type="entry name" value="PAP-like"/>
</dbReference>
<gene>
    <name evidence="8" type="ORF">CLIB1423_35S00254</name>
</gene>
<dbReference type="SUPFAM" id="SSF48317">
    <property type="entry name" value="Acid phosphatase/Vanadium-dependent haloperoxidase"/>
    <property type="match status" value="1"/>
</dbReference>
<feature type="transmembrane region" description="Helical" evidence="6">
    <location>
        <begin position="241"/>
        <end position="259"/>
    </location>
</feature>
<evidence type="ECO:0000313" key="8">
    <source>
        <dbReference type="EMBL" id="CAH2355816.1"/>
    </source>
</evidence>
<dbReference type="InterPro" id="IPR036938">
    <property type="entry name" value="PAP2/HPO_sf"/>
</dbReference>
<dbReference type="GO" id="GO:0006644">
    <property type="term" value="P:phospholipid metabolic process"/>
    <property type="evidence" value="ECO:0007669"/>
    <property type="project" value="InterPro"/>
</dbReference>
<comment type="caution">
    <text evidence="8">The sequence shown here is derived from an EMBL/GenBank/DDBJ whole genome shotgun (WGS) entry which is preliminary data.</text>
</comment>
<accession>A0A9P0QWA6</accession>
<keyword evidence="5 6" id="KW-0472">Membrane</keyword>
<dbReference type="OrthoDB" id="8907274at2759"/>
<evidence type="ECO:0000256" key="1">
    <source>
        <dbReference type="ARBA" id="ARBA00004141"/>
    </source>
</evidence>
<dbReference type="Pfam" id="PF01569">
    <property type="entry name" value="PAP2"/>
    <property type="match status" value="1"/>
</dbReference>
<dbReference type="PANTHER" id="PTHR10165">
    <property type="entry name" value="LIPID PHOSPHATE PHOSPHATASE"/>
    <property type="match status" value="1"/>
</dbReference>
<dbReference type="AlphaFoldDB" id="A0A9P0QWA6"/>
<evidence type="ECO:0000259" key="7">
    <source>
        <dbReference type="SMART" id="SM00014"/>
    </source>
</evidence>
<sequence length="308" mass="34307">MTEYFLTIRGYQLSAMSTYSYLLDWLLYSSTIAVLLSYGALVSPKYHEFSLHDITLMSSHKSEDETTISITMLILISVITPILSAFFPIIEKTKLAPQRRAWDVIIGLLVLCGSMATQLSIVNLLKNVCGLPRPDILSRCFPDGINSTLIEPPPGRLATIDICSNPNLMELKDGFRSFPSGHSSTVFCGMVLTSLNLCGKLQVFDNRGFSLKIVSAIIPLIIATFVSCTRISDNRHFSRDIIAGGIIGSAIAIWFYLQYFPSIFNLENCGRAYPPRRFGVSSHFNHVGGFWKIEDNTEGSFSERHLVD</sequence>
<dbReference type="Gene3D" id="1.20.144.10">
    <property type="entry name" value="Phosphatidic acid phosphatase type 2/haloperoxidase"/>
    <property type="match status" value="1"/>
</dbReference>
<name>A0A9P0QWA6_9ASCO</name>
<evidence type="ECO:0000256" key="6">
    <source>
        <dbReference type="SAM" id="Phobius"/>
    </source>
</evidence>
<feature type="domain" description="Phosphatidic acid phosphatase type 2/haloperoxidase" evidence="7">
    <location>
        <begin position="105"/>
        <end position="256"/>
    </location>
</feature>
<evidence type="ECO:0000313" key="9">
    <source>
        <dbReference type="Proteomes" id="UP000837801"/>
    </source>
</evidence>
<dbReference type="EMBL" id="CAKXYY010000035">
    <property type="protein sequence ID" value="CAH2355816.1"/>
    <property type="molecule type" value="Genomic_DNA"/>
</dbReference>
<feature type="transmembrane region" description="Helical" evidence="6">
    <location>
        <begin position="67"/>
        <end position="90"/>
    </location>
</feature>